<dbReference type="GO" id="GO:0016020">
    <property type="term" value="C:membrane"/>
    <property type="evidence" value="ECO:0007669"/>
    <property type="project" value="UniProtKB-SubCell"/>
</dbReference>
<reference evidence="8 9" key="1">
    <citation type="submission" date="2024-10" db="EMBL/GenBank/DDBJ databases">
        <title>Updated reference genomes for cyclostephanoid diatoms.</title>
        <authorList>
            <person name="Roberts W.R."/>
            <person name="Alverson A.J."/>
        </authorList>
    </citation>
    <scope>NUCLEOTIDE SEQUENCE [LARGE SCALE GENOMIC DNA]</scope>
    <source>
        <strain evidence="8 9">AJA276-08</strain>
    </source>
</reference>
<comment type="similarity">
    <text evidence="2">Belongs to the sodium:solute symporter (SSF) (TC 2.A.21) family.</text>
</comment>
<feature type="transmembrane region" description="Helical" evidence="7">
    <location>
        <begin position="204"/>
        <end position="224"/>
    </location>
</feature>
<feature type="transmembrane region" description="Helical" evidence="7">
    <location>
        <begin position="296"/>
        <end position="327"/>
    </location>
</feature>
<evidence type="ECO:0000256" key="2">
    <source>
        <dbReference type="ARBA" id="ARBA00006434"/>
    </source>
</evidence>
<dbReference type="InterPro" id="IPR038377">
    <property type="entry name" value="Na/Glc_symporter_sf"/>
</dbReference>
<feature type="transmembrane region" description="Helical" evidence="7">
    <location>
        <begin position="171"/>
        <end position="192"/>
    </location>
</feature>
<keyword evidence="5 7" id="KW-1133">Transmembrane helix</keyword>
<keyword evidence="6 7" id="KW-0472">Membrane</keyword>
<evidence type="ECO:0000313" key="8">
    <source>
        <dbReference type="EMBL" id="KAL3771308.1"/>
    </source>
</evidence>
<keyword evidence="3" id="KW-0813">Transport</keyword>
<comment type="caution">
    <text evidence="8">The sequence shown here is derived from an EMBL/GenBank/DDBJ whole genome shotgun (WGS) entry which is preliminary data.</text>
</comment>
<evidence type="ECO:0000256" key="7">
    <source>
        <dbReference type="SAM" id="Phobius"/>
    </source>
</evidence>
<gene>
    <name evidence="8" type="ORF">ACHAW5_001662</name>
</gene>
<dbReference type="InterPro" id="IPR031155">
    <property type="entry name" value="DUR"/>
</dbReference>
<feature type="transmembrane region" description="Helical" evidence="7">
    <location>
        <begin position="50"/>
        <end position="73"/>
    </location>
</feature>
<dbReference type="InterPro" id="IPR001734">
    <property type="entry name" value="Na/solute_symporter"/>
</dbReference>
<dbReference type="PROSITE" id="PS50283">
    <property type="entry name" value="NA_SOLUT_SYMP_3"/>
    <property type="match status" value="2"/>
</dbReference>
<evidence type="ECO:0000256" key="3">
    <source>
        <dbReference type="ARBA" id="ARBA00022448"/>
    </source>
</evidence>
<sequence>MTSMPPSAAFAINIDGVTISPSSWATDPQFQSQESLLGGKAFLNETGGNVVARGFDAFFSVFVMIVVYFGTMFSKNTAITDEQSYTAVSIIKARLIASDIVSKWTWAATHLQSSNAAWSYAVSGPFWHAFGATIQILLLFGILTISFKAVVHSAHAICEIARARCGKTAHLPFLFFGFCSSVAIASMLLLGGAVTVEILTGMNYASASFLIPWGIILHTTVGGLKAIYMASYLHTMTIIFAVVTCMITIMYIKVYSSDMIYQYLHQTVSNAKEQCTIIFSKAGAGPNSFYCNAGAVLILIVLFMTIVSTGSAESIAVSSLVAYDVYLECISPNATGKQILFVSRLVIVVFNVVMGFLVFVNPQNIGFVTLDSNIHLVKQDISVLCAEQRDKVMVSEARWWIITHGFFLTFVLNNLWPVASASQGPLSRVTSPSGSSSLSFGHVAAITTTVLPSGKVSMR</sequence>
<evidence type="ECO:0000313" key="9">
    <source>
        <dbReference type="Proteomes" id="UP001530315"/>
    </source>
</evidence>
<organism evidence="8 9">
    <name type="scientific">Stephanodiscus triporus</name>
    <dbReference type="NCBI Taxonomy" id="2934178"/>
    <lineage>
        <taxon>Eukaryota</taxon>
        <taxon>Sar</taxon>
        <taxon>Stramenopiles</taxon>
        <taxon>Ochrophyta</taxon>
        <taxon>Bacillariophyta</taxon>
        <taxon>Coscinodiscophyceae</taxon>
        <taxon>Thalassiosirophycidae</taxon>
        <taxon>Stephanodiscales</taxon>
        <taxon>Stephanodiscaceae</taxon>
        <taxon>Stephanodiscus</taxon>
    </lineage>
</organism>
<protein>
    <submittedName>
        <fullName evidence="8">Uncharacterized protein</fullName>
    </submittedName>
</protein>
<name>A0ABD3N7H8_9STRA</name>
<dbReference type="Proteomes" id="UP001530315">
    <property type="component" value="Unassembled WGS sequence"/>
</dbReference>
<accession>A0ABD3N7H8</accession>
<dbReference type="Gene3D" id="1.20.1730.10">
    <property type="entry name" value="Sodium/glucose cotransporter"/>
    <property type="match status" value="2"/>
</dbReference>
<dbReference type="PANTHER" id="PTHR46154">
    <property type="match status" value="1"/>
</dbReference>
<feature type="transmembrane region" description="Helical" evidence="7">
    <location>
        <begin position="126"/>
        <end position="151"/>
    </location>
</feature>
<proteinExistence type="inferred from homology"/>
<feature type="transmembrane region" description="Helical" evidence="7">
    <location>
        <begin position="231"/>
        <end position="252"/>
    </location>
</feature>
<dbReference type="PANTHER" id="PTHR46154:SF4">
    <property type="entry name" value="UREA ACTIVE TRANSPORTER"/>
    <property type="match status" value="1"/>
</dbReference>
<feature type="transmembrane region" description="Helical" evidence="7">
    <location>
        <begin position="399"/>
        <end position="419"/>
    </location>
</feature>
<evidence type="ECO:0000256" key="5">
    <source>
        <dbReference type="ARBA" id="ARBA00022989"/>
    </source>
</evidence>
<keyword evidence="9" id="KW-1185">Reference proteome</keyword>
<keyword evidence="4 7" id="KW-0812">Transmembrane</keyword>
<evidence type="ECO:0000256" key="1">
    <source>
        <dbReference type="ARBA" id="ARBA00004141"/>
    </source>
</evidence>
<comment type="subcellular location">
    <subcellularLocation>
        <location evidence="1">Membrane</location>
        <topology evidence="1">Multi-pass membrane protein</topology>
    </subcellularLocation>
</comment>
<dbReference type="AlphaFoldDB" id="A0ABD3N7H8"/>
<dbReference type="EMBL" id="JALLAZ020001606">
    <property type="protein sequence ID" value="KAL3771308.1"/>
    <property type="molecule type" value="Genomic_DNA"/>
</dbReference>
<evidence type="ECO:0000256" key="6">
    <source>
        <dbReference type="ARBA" id="ARBA00023136"/>
    </source>
</evidence>
<evidence type="ECO:0000256" key="4">
    <source>
        <dbReference type="ARBA" id="ARBA00022692"/>
    </source>
</evidence>
<feature type="transmembrane region" description="Helical" evidence="7">
    <location>
        <begin position="339"/>
        <end position="360"/>
    </location>
</feature>